<dbReference type="GO" id="GO:0042918">
    <property type="term" value="P:alkanesulfonate transmembrane transport"/>
    <property type="evidence" value="ECO:0007669"/>
    <property type="project" value="TreeGrafter"/>
</dbReference>
<evidence type="ECO:0000256" key="1">
    <source>
        <dbReference type="ARBA" id="ARBA00004418"/>
    </source>
</evidence>
<organism evidence="5 6">
    <name type="scientific">Vineibacter terrae</name>
    <dbReference type="NCBI Taxonomy" id="2586908"/>
    <lineage>
        <taxon>Bacteria</taxon>
        <taxon>Pseudomonadati</taxon>
        <taxon>Pseudomonadota</taxon>
        <taxon>Alphaproteobacteria</taxon>
        <taxon>Hyphomicrobiales</taxon>
        <taxon>Vineibacter</taxon>
    </lineage>
</organism>
<dbReference type="Pfam" id="PF09084">
    <property type="entry name" value="NMT1"/>
    <property type="match status" value="1"/>
</dbReference>
<evidence type="ECO:0000256" key="3">
    <source>
        <dbReference type="ARBA" id="ARBA00022729"/>
    </source>
</evidence>
<protein>
    <submittedName>
        <fullName evidence="5">ABC transporter substrate-binding protein</fullName>
    </submittedName>
</protein>
<evidence type="ECO:0000256" key="2">
    <source>
        <dbReference type="ARBA" id="ARBA00010742"/>
    </source>
</evidence>
<comment type="similarity">
    <text evidence="2">Belongs to the bacterial solute-binding protein SsuA/TauA family.</text>
</comment>
<dbReference type="SUPFAM" id="SSF53850">
    <property type="entry name" value="Periplasmic binding protein-like II"/>
    <property type="match status" value="1"/>
</dbReference>
<keyword evidence="6" id="KW-1185">Reference proteome</keyword>
<dbReference type="Gene3D" id="3.40.190.10">
    <property type="entry name" value="Periplasmic binding protein-like II"/>
    <property type="match status" value="1"/>
</dbReference>
<gene>
    <name evidence="5" type="ORF">FHP25_06485</name>
</gene>
<dbReference type="AlphaFoldDB" id="A0A5C8PTL3"/>
<dbReference type="GO" id="GO:0042597">
    <property type="term" value="C:periplasmic space"/>
    <property type="evidence" value="ECO:0007669"/>
    <property type="project" value="UniProtKB-SubCell"/>
</dbReference>
<dbReference type="PANTHER" id="PTHR30024">
    <property type="entry name" value="ALIPHATIC SULFONATES-BINDING PROTEIN-RELATED"/>
    <property type="match status" value="1"/>
</dbReference>
<sequence>MARSTASPASCRPSRRRRWAPRRCCVTARGSIAELQFGQLARRAGLKPEDFTFVAVGAPNTSYGALISKQVDANMTFEPSSSMCVVLKTCRTLYRAGIATEPPEVVGTNGASVVAVMTRDAIAKSPHVAEALIAAARDAEAFIQAPGNFDELLKIAQGFFKFDMPRGDEIMAVSLKDAVPSYRIPISRPALKQIADNMLATRQVEAVVDTAPLLYEKAP</sequence>
<dbReference type="InterPro" id="IPR015168">
    <property type="entry name" value="SsuA/THI5"/>
</dbReference>
<dbReference type="EMBL" id="VDUZ01000005">
    <property type="protein sequence ID" value="TXL79578.1"/>
    <property type="molecule type" value="Genomic_DNA"/>
</dbReference>
<dbReference type="Proteomes" id="UP000321638">
    <property type="component" value="Unassembled WGS sequence"/>
</dbReference>
<proteinExistence type="inferred from homology"/>
<reference evidence="5 6" key="1">
    <citation type="submission" date="2019-06" db="EMBL/GenBank/DDBJ databases">
        <title>New taxonomy in bacterial strain CC-CFT640, isolated from vineyard.</title>
        <authorList>
            <person name="Lin S.-Y."/>
            <person name="Tsai C.-F."/>
            <person name="Young C.-C."/>
        </authorList>
    </citation>
    <scope>NUCLEOTIDE SEQUENCE [LARGE SCALE GENOMIC DNA]</scope>
    <source>
        <strain evidence="5 6">CC-CFT640</strain>
    </source>
</reference>
<dbReference type="PANTHER" id="PTHR30024:SF47">
    <property type="entry name" value="TAURINE-BINDING PERIPLASMIC PROTEIN"/>
    <property type="match status" value="1"/>
</dbReference>
<name>A0A5C8PTL3_9HYPH</name>
<accession>A0A5C8PTL3</accession>
<dbReference type="OrthoDB" id="7808807at2"/>
<comment type="subcellular location">
    <subcellularLocation>
        <location evidence="1">Periplasm</location>
    </subcellularLocation>
</comment>
<comment type="caution">
    <text evidence="5">The sequence shown here is derived from an EMBL/GenBank/DDBJ whole genome shotgun (WGS) entry which is preliminary data.</text>
</comment>
<feature type="domain" description="SsuA/THI5-like" evidence="4">
    <location>
        <begin position="30"/>
        <end position="143"/>
    </location>
</feature>
<evidence type="ECO:0000313" key="5">
    <source>
        <dbReference type="EMBL" id="TXL79578.1"/>
    </source>
</evidence>
<evidence type="ECO:0000259" key="4">
    <source>
        <dbReference type="Pfam" id="PF09084"/>
    </source>
</evidence>
<keyword evidence="3" id="KW-0732">Signal</keyword>
<evidence type="ECO:0000313" key="6">
    <source>
        <dbReference type="Proteomes" id="UP000321638"/>
    </source>
</evidence>